<dbReference type="OrthoDB" id="2416353at2759"/>
<evidence type="ECO:0000256" key="4">
    <source>
        <dbReference type="ARBA" id="ARBA00022840"/>
    </source>
</evidence>
<evidence type="ECO:0000256" key="5">
    <source>
        <dbReference type="ARBA" id="ARBA00023054"/>
    </source>
</evidence>
<feature type="compositionally biased region" description="Low complexity" evidence="8">
    <location>
        <begin position="529"/>
        <end position="546"/>
    </location>
</feature>
<feature type="compositionally biased region" description="Polar residues" evidence="8">
    <location>
        <begin position="294"/>
        <end position="304"/>
    </location>
</feature>
<dbReference type="GO" id="GO:0005524">
    <property type="term" value="F:ATP binding"/>
    <property type="evidence" value="ECO:0007669"/>
    <property type="project" value="UniProtKB-UniRule"/>
</dbReference>
<dbReference type="Gene3D" id="3.40.850.10">
    <property type="entry name" value="Kinesin motor domain"/>
    <property type="match status" value="1"/>
</dbReference>
<dbReference type="GO" id="GO:0007052">
    <property type="term" value="P:mitotic spindle organization"/>
    <property type="evidence" value="ECO:0007669"/>
    <property type="project" value="TreeGrafter"/>
</dbReference>
<accession>A0A9N8YU34</accession>
<keyword evidence="3 6" id="KW-0547">Nucleotide-binding</keyword>
<keyword evidence="2" id="KW-0963">Cytoplasm</keyword>
<dbReference type="PROSITE" id="PS50067">
    <property type="entry name" value="KINESIN_MOTOR_2"/>
    <property type="match status" value="1"/>
</dbReference>
<feature type="coiled-coil region" evidence="7">
    <location>
        <begin position="1276"/>
        <end position="1338"/>
    </location>
</feature>
<dbReference type="InterPro" id="IPR019821">
    <property type="entry name" value="Kinesin_motor_CS"/>
</dbReference>
<gene>
    <name evidence="10" type="ORF">DEBURN_LOCUS1843</name>
</gene>
<feature type="coiled-coil region" evidence="7">
    <location>
        <begin position="1408"/>
        <end position="1691"/>
    </location>
</feature>
<feature type="coiled-coil region" evidence="7">
    <location>
        <begin position="1715"/>
        <end position="1837"/>
    </location>
</feature>
<dbReference type="PANTHER" id="PTHR47969:SF15">
    <property type="entry name" value="CHROMOSOME-ASSOCIATED KINESIN KIF4A-RELATED"/>
    <property type="match status" value="1"/>
</dbReference>
<feature type="compositionally biased region" description="Polar residues" evidence="8">
    <location>
        <begin position="482"/>
        <end position="494"/>
    </location>
</feature>
<dbReference type="Pfam" id="PF00225">
    <property type="entry name" value="Kinesin"/>
    <property type="match status" value="1"/>
</dbReference>
<dbReference type="InterPro" id="IPR027417">
    <property type="entry name" value="P-loop_NTPase"/>
</dbReference>
<evidence type="ECO:0000259" key="9">
    <source>
        <dbReference type="PROSITE" id="PS50067"/>
    </source>
</evidence>
<dbReference type="GO" id="GO:0005875">
    <property type="term" value="C:microtubule associated complex"/>
    <property type="evidence" value="ECO:0007669"/>
    <property type="project" value="TreeGrafter"/>
</dbReference>
<comment type="subcellular location">
    <subcellularLocation>
        <location evidence="1">Cytoplasm</location>
    </subcellularLocation>
</comment>
<feature type="region of interest" description="Disordered" evidence="8">
    <location>
        <begin position="482"/>
        <end position="597"/>
    </location>
</feature>
<feature type="coiled-coil region" evidence="7">
    <location>
        <begin position="601"/>
        <end position="642"/>
    </location>
</feature>
<name>A0A9N8YU34_9GLOM</name>
<reference evidence="10" key="1">
    <citation type="submission" date="2021-06" db="EMBL/GenBank/DDBJ databases">
        <authorList>
            <person name="Kallberg Y."/>
            <person name="Tangrot J."/>
            <person name="Rosling A."/>
        </authorList>
    </citation>
    <scope>NUCLEOTIDE SEQUENCE</scope>
    <source>
        <strain evidence="10">AZ414A</strain>
    </source>
</reference>
<feature type="coiled-coil region" evidence="7">
    <location>
        <begin position="1122"/>
        <end position="1184"/>
    </location>
</feature>
<dbReference type="EMBL" id="CAJVPK010000091">
    <property type="protein sequence ID" value="CAG8446720.1"/>
    <property type="molecule type" value="Genomic_DNA"/>
</dbReference>
<dbReference type="GO" id="GO:0007018">
    <property type="term" value="P:microtubule-based movement"/>
    <property type="evidence" value="ECO:0007669"/>
    <property type="project" value="InterPro"/>
</dbReference>
<evidence type="ECO:0000256" key="2">
    <source>
        <dbReference type="ARBA" id="ARBA00022490"/>
    </source>
</evidence>
<feature type="compositionally biased region" description="Polar residues" evidence="8">
    <location>
        <begin position="557"/>
        <end position="594"/>
    </location>
</feature>
<comment type="caution">
    <text evidence="10">The sequence shown here is derived from an EMBL/GenBank/DDBJ whole genome shotgun (WGS) entry which is preliminary data.</text>
</comment>
<organism evidence="10 11">
    <name type="scientific">Diversispora eburnea</name>
    <dbReference type="NCBI Taxonomy" id="1213867"/>
    <lineage>
        <taxon>Eukaryota</taxon>
        <taxon>Fungi</taxon>
        <taxon>Fungi incertae sedis</taxon>
        <taxon>Mucoromycota</taxon>
        <taxon>Glomeromycotina</taxon>
        <taxon>Glomeromycetes</taxon>
        <taxon>Diversisporales</taxon>
        <taxon>Diversisporaceae</taxon>
        <taxon>Diversispora</taxon>
    </lineage>
</organism>
<dbReference type="SUPFAM" id="SSF52540">
    <property type="entry name" value="P-loop containing nucleoside triphosphate hydrolases"/>
    <property type="match status" value="1"/>
</dbReference>
<keyword evidence="5 7" id="KW-0175">Coiled coil</keyword>
<feature type="domain" description="Kinesin motor" evidence="9">
    <location>
        <begin position="54"/>
        <end position="426"/>
    </location>
</feature>
<keyword evidence="4 6" id="KW-0067">ATP-binding</keyword>
<evidence type="ECO:0000256" key="3">
    <source>
        <dbReference type="ARBA" id="ARBA00022741"/>
    </source>
</evidence>
<evidence type="ECO:0000256" key="7">
    <source>
        <dbReference type="SAM" id="Coils"/>
    </source>
</evidence>
<feature type="coiled-coil region" evidence="7">
    <location>
        <begin position="983"/>
        <end position="1072"/>
    </location>
</feature>
<proteinExistence type="inferred from homology"/>
<dbReference type="GO" id="GO:0008017">
    <property type="term" value="F:microtubule binding"/>
    <property type="evidence" value="ECO:0007669"/>
    <property type="project" value="InterPro"/>
</dbReference>
<dbReference type="InterPro" id="IPR001752">
    <property type="entry name" value="Kinesin_motor_dom"/>
</dbReference>
<feature type="region of interest" description="Disordered" evidence="8">
    <location>
        <begin position="271"/>
        <end position="308"/>
    </location>
</feature>
<dbReference type="GO" id="GO:0003777">
    <property type="term" value="F:microtubule motor activity"/>
    <property type="evidence" value="ECO:0007669"/>
    <property type="project" value="InterPro"/>
</dbReference>
<sequence length="1849" mass="210643">MDNLLNIFSCKLFTHSNHNFDLSLESNNSSNNFHIELEQIPAFPLRKPYGLSRLPEVALRIKPLTPEDLEKLPSRFQRQIISTTHTSGQVVVETEKRPIFQFDHVFGPEATQEEVYDKAVINLLEKFLEGYNVTILAYGQTSSGKTYTMGTADNKSVPVESMGIIPRTMTTLFEMINSIQFKSHKTEVKISFVEIYNEDLIDLFGEGDIEERPQIQIREDVKGKIYWTGLKEIMVTNVHEIMEQVGETDMNAKSSRSHAIFSVSITQEKYISHNNSGPPSTPPGSRPGTPATSKFSSRPSSRANSALGKFDDNGDWLRTVSKFHFVDLAGSERLKRTSANGERAKEGISINSGLLALANVISALGDPSKIKHTTHIPYRDSKLTRLLQDSLGGNATTLMIACVSPAEFNLNETMNTLKYANRARNIKNISTVNQEEYGWNDVTHLQSLVIKLRAETTALKTIISHGQQLQSSDHGRVTPTFSTGLKITGTTGRKTPTGIPAGRKTPTPTLTGIPGRKTPTPTGIPGRKTPTTGIPGRITPTSPTSGRIKSSGIPSAVKSSSSVPMKNTNNGRETTNRMRPSSPLATFSHFSNPESQKDRDIEILQEQLLELSDSYVELSQRYAKTSAELAMHQDNYDGLENNPIIEEYKEMVSLLEDRLNLTSSALIQSETLLKETEARVEGDKSTILKLQDNVKDLELQLKKEEFVARIKASRDNFPETFISETIKLLEERLKEREEAYEKLEEKYQKVSSTDDNKSELLQIIEERDQRISRFESNINLLTDEIENLKKLSDSKSNSTNSDNKDIQSLEIELSELKKTHSATLDELQNLELGNMDDVDSVSSTPLTPMTPGTPHNEQNKSVSFNLINTFSKPSHKKSKSLQIYTNGADKRDIIHSSIVEKLQFELQLFESFHKDKTESLNNVKDELEKLEKNHLETLQVVDELREEIIRRDAAVRLKKNSKSALLRSSSPDSYNDDGKVNEIKVLKEELEQQKAICVEYENVIQRLENELKEVKEAQVVVNSRSIIDDEGSSADKLEQYADENVIALEDTVKNLEAQLSKAKEARNSQDLSSIYIIDHTLKTMITLRSNLSDIQQELYDNSKESKILENTKEFISMLQTHLETIRLNIQTKDELIESLKRDSSNQDDELDEKTTEIENLRKRLEEIKNQENETKKQIQSLQASEQSLGEEIISLQASEESLRQEIIILKETESQQGNMISKLQTQFQETKDEKDSIINQWETMKGNYQNQTTLVSKLEGELNLSQENYAENLKKIDEQNDHVTELESKLQAVEKEKDEFTELNKELNNIITEKEKAINEFTITISNLQKDLEVTKNNENIYLESIDNLCEKMFTVGSQVDESIASSDELNDLNIIMKDVQTAKTALSQCELLVSKKGELITKLKFELQDAKNLELTQSKTIKELQNELEEIERKLQQEASTTVEADVANSLTIKGLRSNIEKLSNELEAAKAQESTQSILIRELEDALSKKENSLEELNSSFNDLQIELEKAKEKEGEQAELIQSLESELQNTKNNLNDEISKLKINNEEIETINQRCVNLQNEVENSKNETIQLEKEKNDQIEKVQTELNLLADEFTEVAAKYEDSEEILAERNNRIVELESLLEKSRHQSNESNELNESNAVRQVKLTNVDTDHENYEELLEEKNNRIVELESLLEKSRHQLNESNESNESNDVRQVKLTNVDSDHENYEGLLEERNNRINYEEQLKERNDRITELESLLEKTRQQLNEEKIKLTDISAKYEGSEELLEARNNKITKLESLLEETRNQLSMEQENVNKLKTTVDEKKKEYEITLEKERKAKRTLESVNSKLEEKLLLSKKRKWFCV</sequence>
<dbReference type="PROSITE" id="PS00411">
    <property type="entry name" value="KINESIN_MOTOR_1"/>
    <property type="match status" value="1"/>
</dbReference>
<feature type="coiled-coil region" evidence="7">
    <location>
        <begin position="673"/>
        <end position="826"/>
    </location>
</feature>
<keyword evidence="11" id="KW-1185">Reference proteome</keyword>
<feature type="binding site" evidence="6">
    <location>
        <begin position="139"/>
        <end position="146"/>
    </location>
    <ligand>
        <name>ATP</name>
        <dbReference type="ChEBI" id="CHEBI:30616"/>
    </ligand>
</feature>
<evidence type="ECO:0000256" key="1">
    <source>
        <dbReference type="ARBA" id="ARBA00004496"/>
    </source>
</evidence>
<dbReference type="GO" id="GO:0051231">
    <property type="term" value="P:spindle elongation"/>
    <property type="evidence" value="ECO:0007669"/>
    <property type="project" value="TreeGrafter"/>
</dbReference>
<evidence type="ECO:0000256" key="6">
    <source>
        <dbReference type="PROSITE-ProRule" id="PRU00283"/>
    </source>
</evidence>
<dbReference type="InterPro" id="IPR036961">
    <property type="entry name" value="Kinesin_motor_dom_sf"/>
</dbReference>
<feature type="coiled-coil region" evidence="7">
    <location>
        <begin position="913"/>
        <end position="947"/>
    </location>
</feature>
<protein>
    <submittedName>
        <fullName evidence="10">11142_t:CDS:1</fullName>
    </submittedName>
</protein>
<dbReference type="Proteomes" id="UP000789706">
    <property type="component" value="Unassembled WGS sequence"/>
</dbReference>
<evidence type="ECO:0000313" key="11">
    <source>
        <dbReference type="Proteomes" id="UP000789706"/>
    </source>
</evidence>
<dbReference type="PRINTS" id="PR00380">
    <property type="entry name" value="KINESINHEAVY"/>
</dbReference>
<dbReference type="PANTHER" id="PTHR47969">
    <property type="entry name" value="CHROMOSOME-ASSOCIATED KINESIN KIF4A-RELATED"/>
    <property type="match status" value="1"/>
</dbReference>
<comment type="similarity">
    <text evidence="6">Belongs to the TRAFAC class myosin-kinesin ATPase superfamily. Kinesin family.</text>
</comment>
<evidence type="ECO:0000313" key="10">
    <source>
        <dbReference type="EMBL" id="CAG8446720.1"/>
    </source>
</evidence>
<evidence type="ECO:0000256" key="8">
    <source>
        <dbReference type="SAM" id="MobiDB-lite"/>
    </source>
</evidence>
<dbReference type="SMART" id="SM00129">
    <property type="entry name" value="KISc"/>
    <property type="match status" value="1"/>
</dbReference>
<dbReference type="GO" id="GO:0005737">
    <property type="term" value="C:cytoplasm"/>
    <property type="evidence" value="ECO:0007669"/>
    <property type="project" value="UniProtKB-SubCell"/>
</dbReference>
<dbReference type="InterPro" id="IPR027640">
    <property type="entry name" value="Kinesin-like_fam"/>
</dbReference>
<keyword evidence="6" id="KW-0505">Motor protein</keyword>